<dbReference type="Gene3D" id="3.40.50.12780">
    <property type="entry name" value="N-terminal domain of ligase-like"/>
    <property type="match status" value="1"/>
</dbReference>
<dbReference type="PANTHER" id="PTHR43767">
    <property type="entry name" value="LONG-CHAIN-FATTY-ACID--COA LIGASE"/>
    <property type="match status" value="1"/>
</dbReference>
<sequence>MGAPSNESPSSIDCVLPPTSCEADIPACSIGELICAGPSVTHGYWNDEEFNAASFRGSWLRTNDLGFIDEGGFVHIVGRKWPRSTPAAKRYSPTKSSKCWPEWRECSRRMWWAYPI</sequence>
<evidence type="ECO:0008006" key="3">
    <source>
        <dbReference type="Google" id="ProtNLM"/>
    </source>
</evidence>
<gene>
    <name evidence="1" type="ORF">CJ240_07575</name>
</gene>
<dbReference type="PANTHER" id="PTHR43767:SF1">
    <property type="entry name" value="NONRIBOSOMAL PEPTIDE SYNTHASE PES1 (EUROFUNG)-RELATED"/>
    <property type="match status" value="1"/>
</dbReference>
<protein>
    <recommendedName>
        <fullName evidence="3">AMP-dependent synthetase/ligase domain-containing protein</fullName>
    </recommendedName>
</protein>
<keyword evidence="2" id="KW-1185">Reference proteome</keyword>
<name>A0ABX4UNI2_9ACTO</name>
<evidence type="ECO:0000313" key="2">
    <source>
        <dbReference type="Proteomes" id="UP000243201"/>
    </source>
</evidence>
<dbReference type="InterPro" id="IPR050237">
    <property type="entry name" value="ATP-dep_AMP-bd_enzyme"/>
</dbReference>
<proteinExistence type="predicted"/>
<comment type="caution">
    <text evidence="1">The sequence shown here is derived from an EMBL/GenBank/DDBJ whole genome shotgun (WGS) entry which is preliminary data.</text>
</comment>
<organism evidence="1 2">
    <name type="scientific">Varibaculum cambriense</name>
    <dbReference type="NCBI Taxonomy" id="184870"/>
    <lineage>
        <taxon>Bacteria</taxon>
        <taxon>Bacillati</taxon>
        <taxon>Actinomycetota</taxon>
        <taxon>Actinomycetes</taxon>
        <taxon>Actinomycetales</taxon>
        <taxon>Actinomycetaceae</taxon>
        <taxon>Varibaculum</taxon>
    </lineage>
</organism>
<dbReference type="InterPro" id="IPR042099">
    <property type="entry name" value="ANL_N_sf"/>
</dbReference>
<dbReference type="SUPFAM" id="SSF56801">
    <property type="entry name" value="Acetyl-CoA synthetase-like"/>
    <property type="match status" value="1"/>
</dbReference>
<accession>A0ABX4UNI2</accession>
<dbReference type="EMBL" id="PNGC01000003">
    <property type="protein sequence ID" value="PMB88872.1"/>
    <property type="molecule type" value="Genomic_DNA"/>
</dbReference>
<dbReference type="Proteomes" id="UP000243201">
    <property type="component" value="Unassembled WGS sequence"/>
</dbReference>
<evidence type="ECO:0000313" key="1">
    <source>
        <dbReference type="EMBL" id="PMB88872.1"/>
    </source>
</evidence>
<reference evidence="1 2" key="1">
    <citation type="submission" date="2017-09" db="EMBL/GenBank/DDBJ databases">
        <title>Bacterial strain isolated from the female urinary microbiota.</title>
        <authorList>
            <person name="Thomas-White K."/>
            <person name="Kumar N."/>
            <person name="Forster S."/>
            <person name="Putonti C."/>
            <person name="Lawley T."/>
            <person name="Wolfe A.J."/>
        </authorList>
    </citation>
    <scope>NUCLEOTIDE SEQUENCE [LARGE SCALE GENOMIC DNA]</scope>
    <source>
        <strain evidence="1 2">UMB0744</strain>
    </source>
</reference>